<evidence type="ECO:0000256" key="1">
    <source>
        <dbReference type="ARBA" id="ARBA00004496"/>
    </source>
</evidence>
<gene>
    <name evidence="4" type="ORF">GALMADRAFT_234779</name>
</gene>
<evidence type="ECO:0000256" key="2">
    <source>
        <dbReference type="ARBA" id="ARBA00022490"/>
    </source>
</evidence>
<dbReference type="Proteomes" id="UP000027222">
    <property type="component" value="Unassembled WGS sequence"/>
</dbReference>
<organism evidence="4 5">
    <name type="scientific">Galerina marginata (strain CBS 339.88)</name>
    <dbReference type="NCBI Taxonomy" id="685588"/>
    <lineage>
        <taxon>Eukaryota</taxon>
        <taxon>Fungi</taxon>
        <taxon>Dikarya</taxon>
        <taxon>Basidiomycota</taxon>
        <taxon>Agaricomycotina</taxon>
        <taxon>Agaricomycetes</taxon>
        <taxon>Agaricomycetidae</taxon>
        <taxon>Agaricales</taxon>
        <taxon>Agaricineae</taxon>
        <taxon>Strophariaceae</taxon>
        <taxon>Galerina</taxon>
    </lineage>
</organism>
<dbReference type="GO" id="GO:0051879">
    <property type="term" value="F:Hsp90 protein binding"/>
    <property type="evidence" value="ECO:0007669"/>
    <property type="project" value="TreeGrafter"/>
</dbReference>
<dbReference type="EMBL" id="KL142367">
    <property type="protein sequence ID" value="KDR85723.1"/>
    <property type="molecule type" value="Genomic_DNA"/>
</dbReference>
<evidence type="ECO:0000313" key="5">
    <source>
        <dbReference type="Proteomes" id="UP000027222"/>
    </source>
</evidence>
<keyword evidence="2" id="KW-0963">Cytoplasm</keyword>
<dbReference type="AlphaFoldDB" id="A0A067U2U4"/>
<dbReference type="GO" id="GO:0005737">
    <property type="term" value="C:cytoplasm"/>
    <property type="evidence" value="ECO:0007669"/>
    <property type="project" value="UniProtKB-SubCell"/>
</dbReference>
<dbReference type="OrthoDB" id="199930at2759"/>
<dbReference type="Pfam" id="PF11701">
    <property type="entry name" value="UNC45-central"/>
    <property type="match status" value="1"/>
</dbReference>
<dbReference type="PANTHER" id="PTHR45994">
    <property type="entry name" value="FI21225P1"/>
    <property type="match status" value="1"/>
</dbReference>
<proteinExistence type="predicted"/>
<dbReference type="HOGENOM" id="CLU_016305_1_0_1"/>
<name>A0A067U2U4_GALM3</name>
<dbReference type="STRING" id="685588.A0A067U2U4"/>
<dbReference type="InterPro" id="IPR016024">
    <property type="entry name" value="ARM-type_fold"/>
</dbReference>
<evidence type="ECO:0000313" key="4">
    <source>
        <dbReference type="EMBL" id="KDR85723.1"/>
    </source>
</evidence>
<sequence length="685" mass="73353">MAANDADETLNNILKKSQTSPGYNLLPDEITCLTSLFLSTRPDAPTIRAKAYVVLSAFCQGVRGKGKDTGITTKVIVNAFGPTTLQYLGETNETSLMTGISFLTALFQVDVQAASSIFAEDGLVENMMDAVDLSPSNILSQEVAHLLGQACGHKTCRTIITPQIVRWLDFKSRQATDGVLQSAAAVALIKFTKGSTTDNPESGIPEVRDSQTDELAEKLVNTIVSGQSASYADAVEGLAYLSTDPIIKETLTRNSKFLEKLVSLIPTQKGGASKKQADLNATLIFGVILIICNLASFRTRLTEEQRQVEKLKRMTKAGKGLSEAEEANTLLNDDDHVKARIRLLIASGVLSAFPSAITLTESPGVRLNVGKCLLSIVEEKENRGKVLQAGGAKVLHTIIQQALSSHSEGAGRQQSAATLSPTDLEAVQALAKLAITSSPVQVFGPNVGAIYDVIRPFSILLQHPSSNLLQSFEAIMALTNLASHNADVAARIAKADGLLNKVELLLLEEHTLIRRASVELICNLIAGSDEAFERYSGDSANSANKIHVLLALSDEDDLPTRLAASGALATVTAAPTACSALISLQFEKHRFLTLMTQLIDPSVLNKQGEEALETNPGLVHRGVVCIYNVFKSITDNEVREKISKEATESGLLRALAKLIQGRGLVKDPAILQQAAEALEALVDKK</sequence>
<feature type="domain" description="UNC-45/Cro1/She4 central" evidence="3">
    <location>
        <begin position="42"/>
        <end position="190"/>
    </location>
</feature>
<dbReference type="InterPro" id="IPR024660">
    <property type="entry name" value="UCS_central_dom"/>
</dbReference>
<dbReference type="SUPFAM" id="SSF48371">
    <property type="entry name" value="ARM repeat"/>
    <property type="match status" value="2"/>
</dbReference>
<evidence type="ECO:0000259" key="3">
    <source>
        <dbReference type="Pfam" id="PF11701"/>
    </source>
</evidence>
<keyword evidence="5" id="KW-1185">Reference proteome</keyword>
<dbReference type="PANTHER" id="PTHR45994:SF1">
    <property type="entry name" value="FI21225P1"/>
    <property type="match status" value="1"/>
</dbReference>
<dbReference type="InterPro" id="IPR011989">
    <property type="entry name" value="ARM-like"/>
</dbReference>
<comment type="subcellular location">
    <subcellularLocation>
        <location evidence="1">Cytoplasm</location>
    </subcellularLocation>
</comment>
<reference evidence="5" key="1">
    <citation type="journal article" date="2014" name="Proc. Natl. Acad. Sci. U.S.A.">
        <title>Extensive sampling of basidiomycete genomes demonstrates inadequacy of the white-rot/brown-rot paradigm for wood decay fungi.</title>
        <authorList>
            <person name="Riley R."/>
            <person name="Salamov A.A."/>
            <person name="Brown D.W."/>
            <person name="Nagy L.G."/>
            <person name="Floudas D."/>
            <person name="Held B.W."/>
            <person name="Levasseur A."/>
            <person name="Lombard V."/>
            <person name="Morin E."/>
            <person name="Otillar R."/>
            <person name="Lindquist E.A."/>
            <person name="Sun H."/>
            <person name="LaButti K.M."/>
            <person name="Schmutz J."/>
            <person name="Jabbour D."/>
            <person name="Luo H."/>
            <person name="Baker S.E."/>
            <person name="Pisabarro A.G."/>
            <person name="Walton J.D."/>
            <person name="Blanchette R.A."/>
            <person name="Henrissat B."/>
            <person name="Martin F."/>
            <person name="Cullen D."/>
            <person name="Hibbett D.S."/>
            <person name="Grigoriev I.V."/>
        </authorList>
    </citation>
    <scope>NUCLEOTIDE SEQUENCE [LARGE SCALE GENOMIC DNA]</scope>
    <source>
        <strain evidence="5">CBS 339.88</strain>
    </source>
</reference>
<dbReference type="Gene3D" id="1.25.10.10">
    <property type="entry name" value="Leucine-rich Repeat Variant"/>
    <property type="match status" value="1"/>
</dbReference>
<accession>A0A067U2U4</accession>
<protein>
    <recommendedName>
        <fullName evidence="3">UNC-45/Cro1/She4 central domain-containing protein</fullName>
    </recommendedName>
</protein>